<organism evidence="4 5">
    <name type="scientific">Chitinimonas taiwanensis DSM 18899</name>
    <dbReference type="NCBI Taxonomy" id="1121279"/>
    <lineage>
        <taxon>Bacteria</taxon>
        <taxon>Pseudomonadati</taxon>
        <taxon>Pseudomonadota</taxon>
        <taxon>Betaproteobacteria</taxon>
        <taxon>Neisseriales</taxon>
        <taxon>Chitinibacteraceae</taxon>
        <taxon>Chitinimonas</taxon>
    </lineage>
</organism>
<evidence type="ECO:0000256" key="2">
    <source>
        <dbReference type="SAM" id="SignalP"/>
    </source>
</evidence>
<dbReference type="Proteomes" id="UP000186513">
    <property type="component" value="Unassembled WGS sequence"/>
</dbReference>
<dbReference type="InterPro" id="IPR041549">
    <property type="entry name" value="IMPa_helical"/>
</dbReference>
<dbReference type="RefSeq" id="WP_139256196.1">
    <property type="nucleotide sequence ID" value="NZ_FPKR01000013.1"/>
</dbReference>
<dbReference type="Pfam" id="PF18650">
    <property type="entry name" value="IMPa_N_2"/>
    <property type="match status" value="1"/>
</dbReference>
<evidence type="ECO:0000259" key="3">
    <source>
        <dbReference type="PROSITE" id="PS51723"/>
    </source>
</evidence>
<evidence type="ECO:0000313" key="5">
    <source>
        <dbReference type="Proteomes" id="UP000186513"/>
    </source>
</evidence>
<accession>A0A1K2HRD4</accession>
<gene>
    <name evidence="4" type="ORF">SAMN02745887_03221</name>
</gene>
<dbReference type="Pfam" id="PF13402">
    <property type="entry name" value="Peptidase_M60"/>
    <property type="match status" value="1"/>
</dbReference>
<feature type="domain" description="Peptidase M60" evidence="3">
    <location>
        <begin position="453"/>
        <end position="793"/>
    </location>
</feature>
<dbReference type="SMART" id="SM01276">
    <property type="entry name" value="M60-like"/>
    <property type="match status" value="1"/>
</dbReference>
<dbReference type="InterPro" id="IPR042279">
    <property type="entry name" value="Pep_M60_3"/>
</dbReference>
<dbReference type="PROSITE" id="PS51257">
    <property type="entry name" value="PROKAR_LIPOPROTEIN"/>
    <property type="match status" value="1"/>
</dbReference>
<keyword evidence="2" id="KW-0732">Signal</keyword>
<dbReference type="AlphaFoldDB" id="A0A1K2HRD4"/>
<evidence type="ECO:0000256" key="1">
    <source>
        <dbReference type="SAM" id="MobiDB-lite"/>
    </source>
</evidence>
<reference evidence="4 5" key="1">
    <citation type="submission" date="2016-11" db="EMBL/GenBank/DDBJ databases">
        <authorList>
            <person name="Jaros S."/>
            <person name="Januszkiewicz K."/>
            <person name="Wedrychowicz H."/>
        </authorList>
    </citation>
    <scope>NUCLEOTIDE SEQUENCE [LARGE SCALE GENOMIC DNA]</scope>
    <source>
        <strain evidence="4 5">DSM 18899</strain>
    </source>
</reference>
<evidence type="ECO:0000313" key="4">
    <source>
        <dbReference type="EMBL" id="SFZ78826.1"/>
    </source>
</evidence>
<proteinExistence type="predicted"/>
<dbReference type="OrthoDB" id="9122461at2"/>
<dbReference type="InterPro" id="IPR031161">
    <property type="entry name" value="Peptidase_M60_dom"/>
</dbReference>
<dbReference type="PROSITE" id="PS51723">
    <property type="entry name" value="PEPTIDASE_M60"/>
    <property type="match status" value="1"/>
</dbReference>
<sequence>MHALYRPRLLVSTLLLALLAACGGGGGEDGSKPDNGGGTVTPPVSNAIDQALQSGDASALSDANAIAIRARDFTQGLVNRQAGLSAALYQGVSSEYQPTQHSQFVLPANSELAQPLIVGDAGRTLASLSIAQGGRSAGYGINVLDQFRQKANEAHMPAFQRLVSWLVVGQPGATLPASINVAWAGLNATNGLNGLTAAKITAKSLACDPIAENSCGQQADLIIVGGGVNADSGLEAKVRNYLSAGKPVLYLHTNGWGDSASGQQMLSGMGLALGPYAGNYFAADKVAANRSSTSNQASLNQFGAVTPLLTRLASSNFRSDYDWSKCTNSVGKVSCDNVSDLQAEVITPAEQVREQINSFNRAGRNLFSTPNTTLLRLLTLWADTTRKDITYPLDKTKQPAAFQRALIADAWVAYVRAKGTAQGDLGTYMGKTVQGITPSQTDETVTVTLPSESGFTAIGRFALPGQTLQVEVLNAGTATLALRLNTQRTGSTRLWANDGFNRPRYLASPSISLSQGSPLQLSSPYGGNLQLSFSGATLGQQVQLRLRGVARQPFLDLSQGGDKASFVAQINAGQFDWAEIKMPGVEVHSRVDKIKTVLKDDYGNDMDRYLAEMRTLFFEDAYQLAGFALSGKTLPAAVQSLCNTRGWDCSSETVHRVPGTQHINVDAYAECGAGCSGNPYDQSWGLNPRGWGESHELGHNLQQGMLNVYGGRSGEVSNNLFPLHKNWRVLRELEDDRDRGRINYRSAFDMIKAARAEADPIEGAYQRIWGSDAYAVQNGERMAFYMQWVHYWAERNADIAKGWDIITLLYLHQRQFAKLDWAANKDKLGYSQYASRPSVDGNDNLLITLSFLTQRDQRATFDLWGVRYSATAAAQVTSYGYPAEAALFYANSSSNDHATVKKVDMLAANPVWPY</sequence>
<dbReference type="InterPro" id="IPR040711">
    <property type="entry name" value="IMPa_N_2"/>
</dbReference>
<keyword evidence="5" id="KW-1185">Reference proteome</keyword>
<dbReference type="EMBL" id="FPKR01000013">
    <property type="protein sequence ID" value="SFZ78826.1"/>
    <property type="molecule type" value="Genomic_DNA"/>
</dbReference>
<protein>
    <submittedName>
        <fullName evidence="4">Peptidase M60, enhancin and enhancin-like</fullName>
    </submittedName>
</protein>
<name>A0A1K2HRD4_9NEIS</name>
<feature type="region of interest" description="Disordered" evidence="1">
    <location>
        <begin position="26"/>
        <end position="45"/>
    </location>
</feature>
<feature type="chain" id="PRO_5011978481" evidence="2">
    <location>
        <begin position="24"/>
        <end position="914"/>
    </location>
</feature>
<dbReference type="Pfam" id="PF18642">
    <property type="entry name" value="IMPa_helical"/>
    <property type="match status" value="1"/>
</dbReference>
<dbReference type="STRING" id="1121279.SAMN02745887_03221"/>
<dbReference type="NCBIfam" id="NF038322">
    <property type="entry name" value="ImpA_fam_HExGH"/>
    <property type="match status" value="1"/>
</dbReference>
<dbReference type="Gene3D" id="1.10.390.30">
    <property type="entry name" value="Peptidase M60, enhancin-like domain 3"/>
    <property type="match status" value="1"/>
</dbReference>
<feature type="signal peptide" evidence="2">
    <location>
        <begin position="1"/>
        <end position="23"/>
    </location>
</feature>